<accession>A0ABT9QH31</accession>
<dbReference type="InterPro" id="IPR003594">
    <property type="entry name" value="HATPase_dom"/>
</dbReference>
<evidence type="ECO:0000256" key="6">
    <source>
        <dbReference type="ARBA" id="ARBA00022692"/>
    </source>
</evidence>
<protein>
    <recommendedName>
        <fullName evidence="3">histidine kinase</fullName>
        <ecNumber evidence="3">2.7.13.3</ecNumber>
    </recommendedName>
</protein>
<name>A0ABT9QH31_9ACTN</name>
<keyword evidence="11" id="KW-0902">Two-component regulatory system</keyword>
<evidence type="ECO:0000256" key="4">
    <source>
        <dbReference type="ARBA" id="ARBA00022553"/>
    </source>
</evidence>
<dbReference type="Gene3D" id="6.10.340.10">
    <property type="match status" value="1"/>
</dbReference>
<keyword evidence="5" id="KW-0808">Transferase</keyword>
<comment type="subcellular location">
    <subcellularLocation>
        <location evidence="2">Membrane</location>
    </subcellularLocation>
</comment>
<keyword evidence="4" id="KW-0597">Phosphoprotein</keyword>
<dbReference type="SMART" id="SM00304">
    <property type="entry name" value="HAMP"/>
    <property type="match status" value="1"/>
</dbReference>
<evidence type="ECO:0000256" key="13">
    <source>
        <dbReference type="SAM" id="Phobius"/>
    </source>
</evidence>
<organism evidence="15 16">
    <name type="scientific">Streptosporangium lutulentum</name>
    <dbReference type="NCBI Taxonomy" id="1461250"/>
    <lineage>
        <taxon>Bacteria</taxon>
        <taxon>Bacillati</taxon>
        <taxon>Actinomycetota</taxon>
        <taxon>Actinomycetes</taxon>
        <taxon>Streptosporangiales</taxon>
        <taxon>Streptosporangiaceae</taxon>
        <taxon>Streptosporangium</taxon>
    </lineage>
</organism>
<keyword evidence="13" id="KW-0472">Membrane</keyword>
<evidence type="ECO:0000256" key="3">
    <source>
        <dbReference type="ARBA" id="ARBA00012438"/>
    </source>
</evidence>
<dbReference type="Pfam" id="PF08376">
    <property type="entry name" value="NIT"/>
    <property type="match status" value="1"/>
</dbReference>
<keyword evidence="6 13" id="KW-0812">Transmembrane</keyword>
<reference evidence="15 16" key="1">
    <citation type="submission" date="2023-07" db="EMBL/GenBank/DDBJ databases">
        <title>Sequencing the genomes of 1000 actinobacteria strains.</title>
        <authorList>
            <person name="Klenk H.-P."/>
        </authorList>
    </citation>
    <scope>NUCLEOTIDE SEQUENCE [LARGE SCALE GENOMIC DNA]</scope>
    <source>
        <strain evidence="15 16">DSM 46740</strain>
    </source>
</reference>
<dbReference type="InterPro" id="IPR050980">
    <property type="entry name" value="2C_sensor_his_kinase"/>
</dbReference>
<dbReference type="EMBL" id="JAUSQU010000001">
    <property type="protein sequence ID" value="MDP9846071.1"/>
    <property type="molecule type" value="Genomic_DNA"/>
</dbReference>
<evidence type="ECO:0000256" key="7">
    <source>
        <dbReference type="ARBA" id="ARBA00022741"/>
    </source>
</evidence>
<dbReference type="SMART" id="SM00387">
    <property type="entry name" value="HATPase_c"/>
    <property type="match status" value="1"/>
</dbReference>
<evidence type="ECO:0000256" key="2">
    <source>
        <dbReference type="ARBA" id="ARBA00004370"/>
    </source>
</evidence>
<dbReference type="SUPFAM" id="SSF55874">
    <property type="entry name" value="ATPase domain of HSP90 chaperone/DNA topoisomerase II/histidine kinase"/>
    <property type="match status" value="1"/>
</dbReference>
<dbReference type="InterPro" id="IPR013587">
    <property type="entry name" value="Nitrate/nitrite_sensing"/>
</dbReference>
<dbReference type="PROSITE" id="PS50885">
    <property type="entry name" value="HAMP"/>
    <property type="match status" value="1"/>
</dbReference>
<dbReference type="InterPro" id="IPR036890">
    <property type="entry name" value="HATPase_C_sf"/>
</dbReference>
<keyword evidence="10 13" id="KW-1133">Transmembrane helix</keyword>
<feature type="compositionally biased region" description="Polar residues" evidence="12">
    <location>
        <begin position="649"/>
        <end position="671"/>
    </location>
</feature>
<evidence type="ECO:0000256" key="1">
    <source>
        <dbReference type="ARBA" id="ARBA00000085"/>
    </source>
</evidence>
<evidence type="ECO:0000256" key="10">
    <source>
        <dbReference type="ARBA" id="ARBA00022989"/>
    </source>
</evidence>
<feature type="region of interest" description="Disordered" evidence="12">
    <location>
        <begin position="649"/>
        <end position="771"/>
    </location>
</feature>
<evidence type="ECO:0000256" key="11">
    <source>
        <dbReference type="ARBA" id="ARBA00023012"/>
    </source>
</evidence>
<keyword evidence="8 15" id="KW-0418">Kinase</keyword>
<evidence type="ECO:0000256" key="8">
    <source>
        <dbReference type="ARBA" id="ARBA00022777"/>
    </source>
</evidence>
<dbReference type="GO" id="GO:0016301">
    <property type="term" value="F:kinase activity"/>
    <property type="evidence" value="ECO:0007669"/>
    <property type="project" value="UniProtKB-KW"/>
</dbReference>
<comment type="catalytic activity">
    <reaction evidence="1">
        <text>ATP + protein L-histidine = ADP + protein N-phospho-L-histidine.</text>
        <dbReference type="EC" id="2.7.13.3"/>
    </reaction>
</comment>
<evidence type="ECO:0000259" key="14">
    <source>
        <dbReference type="PROSITE" id="PS50885"/>
    </source>
</evidence>
<dbReference type="PANTHER" id="PTHR44936:SF9">
    <property type="entry name" value="SENSOR PROTEIN CREC"/>
    <property type="match status" value="1"/>
</dbReference>
<feature type="compositionally biased region" description="Low complexity" evidence="12">
    <location>
        <begin position="929"/>
        <end position="940"/>
    </location>
</feature>
<feature type="transmembrane region" description="Helical" evidence="13">
    <location>
        <begin position="289"/>
        <end position="311"/>
    </location>
</feature>
<evidence type="ECO:0000256" key="9">
    <source>
        <dbReference type="ARBA" id="ARBA00022840"/>
    </source>
</evidence>
<feature type="compositionally biased region" description="Basic and acidic residues" evidence="12">
    <location>
        <begin position="896"/>
        <end position="909"/>
    </location>
</feature>
<evidence type="ECO:0000256" key="5">
    <source>
        <dbReference type="ARBA" id="ARBA00022679"/>
    </source>
</evidence>
<dbReference type="Gene3D" id="3.30.565.10">
    <property type="entry name" value="Histidine kinase-like ATPase, C-terminal domain"/>
    <property type="match status" value="1"/>
</dbReference>
<proteinExistence type="predicted"/>
<dbReference type="RefSeq" id="WP_307562226.1">
    <property type="nucleotide sequence ID" value="NZ_JAUSQU010000001.1"/>
</dbReference>
<evidence type="ECO:0000256" key="12">
    <source>
        <dbReference type="SAM" id="MobiDB-lite"/>
    </source>
</evidence>
<feature type="compositionally biased region" description="Basic and acidic residues" evidence="12">
    <location>
        <begin position="843"/>
        <end position="856"/>
    </location>
</feature>
<dbReference type="EC" id="2.7.13.3" evidence="3"/>
<keyword evidence="16" id="KW-1185">Reference proteome</keyword>
<dbReference type="PANTHER" id="PTHR44936">
    <property type="entry name" value="SENSOR PROTEIN CREC"/>
    <property type="match status" value="1"/>
</dbReference>
<evidence type="ECO:0000313" key="15">
    <source>
        <dbReference type="EMBL" id="MDP9846071.1"/>
    </source>
</evidence>
<dbReference type="InterPro" id="IPR003660">
    <property type="entry name" value="HAMP_dom"/>
</dbReference>
<evidence type="ECO:0000313" key="16">
    <source>
        <dbReference type="Proteomes" id="UP001225356"/>
    </source>
</evidence>
<sequence>MVLAATRVVSSIDSVAGYQRTAAAAEYSGGLRDLAQALGLERDRVAWSSFQSSNKGLKDSADAQKKIVDTMVGRVRLQLQGIDDSYGPRVVKAAKDVVYQLAGLPELRGVTGTAQLERYNLMIAPLLQLHEELTLVSDDPEIIGNTRALSALAYAKEEISQQRASLLAGYYAPDSLNAQEIEKFIASRSRMEQYKADFSVEASTDNGQLLVDAMQDEKVTRAELTKARAIVLASNPQHTGRLLSDFNAVKQWFSDNGTAIDRIKKVETEVAGDVVTRARMLEDTEQRNAIITAGLILLLLLLVLGLTVLIARSMVQPLRRLRVEALDVAGFRLPEVVRRLRVSGESQTPDIAPISVDTKDEIGEVAKAFDEVHRQAIRLAAEESELRSNISAMFVNLSRRTQTLVERQISLIDGLEKGEEDGGRLSDLFKLDHLATRMRRNSENLLVLAGHEPTRRRSQPAKLVDVVRASLSEVEDYERVQIKVHRAISVAGSTANDIVHLVAELVENAIQFSPRASQVVVSSSMIEGGGALLAVSDVGIGMTEEELVETNRRLADPPVVDVSVSRRMGLFVVGRLALRHGIRVQLRPQEIGGLVAMVLLPPELMVEMVQPAQPPSWGAGPTVQQNSYGQNSYGQNSYGQASFGQASFGQASVPQGPSYGESSFGQTSSEVSAPRTLFGEPSAPRASSYGESPYGEPAYEAPAQRAPFGEAPAPRASSYGEPSFGETPAARDSFGRDSTPQAPSYGFASMSDDSQVSGRQVPAPSLGAPVTGEFVLPRHHAQETNGNGATPPSGFPSWEQVSYDEAETSSIPAVGFPQVEDEPEEFLPIFASIESAWFRRADDPGEHEAVDEDPARRAATPLAGPLGSTPMTGEPLFSETIRGGGRPSVGGPVAEPIHEPIHEPIREPLRGAAGETASMRETGSWQTPADAGWQAAQAASEPALGGVTAAGLPKRTPRANLVPGVAASVPATPMPPISADRVRSRLSSFQQGVRRGRAEVGEDATGNPVDKEESS</sequence>
<dbReference type="Proteomes" id="UP001225356">
    <property type="component" value="Unassembled WGS sequence"/>
</dbReference>
<keyword evidence="9" id="KW-0067">ATP-binding</keyword>
<feature type="compositionally biased region" description="Polar residues" evidence="12">
    <location>
        <begin position="622"/>
        <end position="636"/>
    </location>
</feature>
<feature type="region of interest" description="Disordered" evidence="12">
    <location>
        <begin position="964"/>
        <end position="1015"/>
    </location>
</feature>
<dbReference type="Pfam" id="PF02518">
    <property type="entry name" value="HATPase_c"/>
    <property type="match status" value="1"/>
</dbReference>
<feature type="region of interest" description="Disordered" evidence="12">
    <location>
        <begin position="615"/>
        <end position="636"/>
    </location>
</feature>
<comment type="caution">
    <text evidence="15">The sequence shown here is derived from an EMBL/GenBank/DDBJ whole genome shotgun (WGS) entry which is preliminary data.</text>
</comment>
<feature type="domain" description="HAMP" evidence="14">
    <location>
        <begin position="312"/>
        <end position="381"/>
    </location>
</feature>
<feature type="region of interest" description="Disordered" evidence="12">
    <location>
        <begin position="843"/>
        <end position="940"/>
    </location>
</feature>
<gene>
    <name evidence="15" type="ORF">J2853_005282</name>
</gene>
<keyword evidence="7" id="KW-0547">Nucleotide-binding</keyword>